<evidence type="ECO:0000313" key="1">
    <source>
        <dbReference type="EMBL" id="CEH17899.1"/>
    </source>
</evidence>
<dbReference type="AlphaFoldDB" id="A0A0P1BQ96"/>
<reference evidence="1 2" key="1">
    <citation type="submission" date="2014-09" db="EMBL/GenBank/DDBJ databases">
        <authorList>
            <person name="Magalhaes I.L.F."/>
            <person name="Oliveira U."/>
            <person name="Santos F.R."/>
            <person name="Vidigal T.H.D.A."/>
            <person name="Brescovit A.D."/>
            <person name="Santos A.J."/>
        </authorList>
    </citation>
    <scope>NUCLEOTIDE SEQUENCE [LARGE SCALE GENOMIC DNA]</scope>
</reference>
<proteinExistence type="predicted"/>
<dbReference type="EMBL" id="CCYA01000265">
    <property type="protein sequence ID" value="CEH17899.1"/>
    <property type="molecule type" value="Genomic_DNA"/>
</dbReference>
<keyword evidence="2" id="KW-1185">Reference proteome</keyword>
<dbReference type="Proteomes" id="UP000054845">
    <property type="component" value="Unassembled WGS sequence"/>
</dbReference>
<evidence type="ECO:0000313" key="2">
    <source>
        <dbReference type="Proteomes" id="UP000054845"/>
    </source>
</evidence>
<name>A0A0P1BQ96_9BASI</name>
<sequence>MLPDDRRFSHCAAKRQVDCNRHAQTLFVAERPAHEEFRHPRDSPCDVPPPATAVAERVLHGFYQLRTASRATKV</sequence>
<dbReference type="OrthoDB" id="10516922at2759"/>
<organism evidence="1 2">
    <name type="scientific">Ceraceosorus bombacis</name>
    <dbReference type="NCBI Taxonomy" id="401625"/>
    <lineage>
        <taxon>Eukaryota</taxon>
        <taxon>Fungi</taxon>
        <taxon>Dikarya</taxon>
        <taxon>Basidiomycota</taxon>
        <taxon>Ustilaginomycotina</taxon>
        <taxon>Exobasidiomycetes</taxon>
        <taxon>Ceraceosorales</taxon>
        <taxon>Ceraceosoraceae</taxon>
        <taxon>Ceraceosorus</taxon>
    </lineage>
</organism>
<protein>
    <submittedName>
        <fullName evidence="1">Uncharacterized protein</fullName>
    </submittedName>
</protein>
<accession>A0A0P1BQ96</accession>